<dbReference type="InterPro" id="IPR007110">
    <property type="entry name" value="Ig-like_dom"/>
</dbReference>
<dbReference type="PANTHER" id="PTHR21063">
    <property type="entry name" value="LFA-3"/>
    <property type="match status" value="1"/>
</dbReference>
<dbReference type="SMART" id="SM00408">
    <property type="entry name" value="IGc2"/>
    <property type="match status" value="1"/>
</dbReference>
<evidence type="ECO:0000259" key="3">
    <source>
        <dbReference type="PROSITE" id="PS50835"/>
    </source>
</evidence>
<feature type="transmembrane region" description="Helical" evidence="2">
    <location>
        <begin position="236"/>
        <end position="259"/>
    </location>
</feature>
<dbReference type="InterPro" id="IPR013783">
    <property type="entry name" value="Ig-like_fold"/>
</dbReference>
<keyword evidence="2" id="KW-0812">Transmembrane</keyword>
<gene>
    <name evidence="4" type="ORF">QQF64_019522</name>
</gene>
<evidence type="ECO:0000313" key="4">
    <source>
        <dbReference type="EMBL" id="KAL1251726.1"/>
    </source>
</evidence>
<feature type="non-terminal residue" evidence="4">
    <location>
        <position position="1"/>
    </location>
</feature>
<keyword evidence="2" id="KW-1133">Transmembrane helix</keyword>
<dbReference type="InterPro" id="IPR003599">
    <property type="entry name" value="Ig_sub"/>
</dbReference>
<dbReference type="Gene3D" id="2.60.40.10">
    <property type="entry name" value="Immunoglobulins"/>
    <property type="match status" value="2"/>
</dbReference>
<dbReference type="InterPro" id="IPR013106">
    <property type="entry name" value="Ig_V-set"/>
</dbReference>
<dbReference type="PANTHER" id="PTHR21063:SF4">
    <property type="entry name" value="CD48 ANTIGEN-RELATED"/>
    <property type="match status" value="1"/>
</dbReference>
<comment type="caution">
    <text evidence="4">The sequence shown here is derived from an EMBL/GenBank/DDBJ whole genome shotgun (WGS) entry which is preliminary data.</text>
</comment>
<proteinExistence type="predicted"/>
<organism evidence="4 5">
    <name type="scientific">Cirrhinus molitorella</name>
    <name type="common">mud carp</name>
    <dbReference type="NCBI Taxonomy" id="172907"/>
    <lineage>
        <taxon>Eukaryota</taxon>
        <taxon>Metazoa</taxon>
        <taxon>Chordata</taxon>
        <taxon>Craniata</taxon>
        <taxon>Vertebrata</taxon>
        <taxon>Euteleostomi</taxon>
        <taxon>Actinopterygii</taxon>
        <taxon>Neopterygii</taxon>
        <taxon>Teleostei</taxon>
        <taxon>Ostariophysi</taxon>
        <taxon>Cypriniformes</taxon>
        <taxon>Cyprinidae</taxon>
        <taxon>Labeoninae</taxon>
        <taxon>Labeonini</taxon>
        <taxon>Cirrhinus</taxon>
    </lineage>
</organism>
<evidence type="ECO:0000256" key="1">
    <source>
        <dbReference type="SAM" id="MobiDB-lite"/>
    </source>
</evidence>
<dbReference type="SUPFAM" id="SSF48726">
    <property type="entry name" value="Immunoglobulin"/>
    <property type="match status" value="2"/>
</dbReference>
<keyword evidence="2" id="KW-0472">Membrane</keyword>
<dbReference type="InterPro" id="IPR003598">
    <property type="entry name" value="Ig_sub2"/>
</dbReference>
<dbReference type="Pfam" id="PF07686">
    <property type="entry name" value="V-set"/>
    <property type="match status" value="2"/>
</dbReference>
<protein>
    <recommendedName>
        <fullName evidence="3">Ig-like domain-containing protein</fullName>
    </recommendedName>
</protein>
<name>A0ABR3LI60_9TELE</name>
<reference evidence="4 5" key="1">
    <citation type="submission" date="2023-09" db="EMBL/GenBank/DDBJ databases">
        <authorList>
            <person name="Wang M."/>
        </authorList>
    </citation>
    <scope>NUCLEOTIDE SEQUENCE [LARGE SCALE GENOMIC DNA]</scope>
    <source>
        <strain evidence="4">GT-2023</strain>
        <tissue evidence="4">Liver</tissue>
    </source>
</reference>
<sequence length="292" mass="32226">ASGVGSDKILVSVTEGDSVIFHTGVETNQHEDIKWYFSNNRIAQFSRFPSVFCTDVKCNADKVTESFRDRLKLDIQTGSLTNMNIRPSDSGIYELKIISSSSSSEQIFHIVNVVPAAEQEEVKINEGESVTLHCSEIRKPNDVLTWYFNDMLIAQISDDPKKTCADVQCKNADERFRGRLEVNQNGSLTIKDTRNTDSGLYKLQMTISHSSVSITRVKRFSVTITAVPDSSLSSSAVAVISVFVFLLVIAAVIAGVIYYRHKGYEPAALNDNGVNNSSPNPKDIALRDTGHP</sequence>
<feature type="domain" description="Ig-like" evidence="3">
    <location>
        <begin position="115"/>
        <end position="213"/>
    </location>
</feature>
<evidence type="ECO:0000313" key="5">
    <source>
        <dbReference type="Proteomes" id="UP001558613"/>
    </source>
</evidence>
<evidence type="ECO:0000256" key="2">
    <source>
        <dbReference type="SAM" id="Phobius"/>
    </source>
</evidence>
<dbReference type="Proteomes" id="UP001558613">
    <property type="component" value="Unassembled WGS sequence"/>
</dbReference>
<feature type="region of interest" description="Disordered" evidence="1">
    <location>
        <begin position="269"/>
        <end position="292"/>
    </location>
</feature>
<dbReference type="InterPro" id="IPR036179">
    <property type="entry name" value="Ig-like_dom_sf"/>
</dbReference>
<dbReference type="PROSITE" id="PS50835">
    <property type="entry name" value="IG_LIKE"/>
    <property type="match status" value="1"/>
</dbReference>
<dbReference type="SMART" id="SM00409">
    <property type="entry name" value="IG"/>
    <property type="match status" value="2"/>
</dbReference>
<keyword evidence="5" id="KW-1185">Reference proteome</keyword>
<accession>A0ABR3LI60</accession>
<dbReference type="EMBL" id="JAYMGO010000022">
    <property type="protein sequence ID" value="KAL1251726.1"/>
    <property type="molecule type" value="Genomic_DNA"/>
</dbReference>